<evidence type="ECO:0000313" key="2">
    <source>
        <dbReference type="EMBL" id="QRR03068.1"/>
    </source>
</evidence>
<dbReference type="EMBL" id="CP056775">
    <property type="protein sequence ID" value="QRR03068.1"/>
    <property type="molecule type" value="Genomic_DNA"/>
</dbReference>
<evidence type="ECO:0000313" key="3">
    <source>
        <dbReference type="Proteomes" id="UP000612680"/>
    </source>
</evidence>
<dbReference type="Proteomes" id="UP000612680">
    <property type="component" value="Chromosome"/>
</dbReference>
<gene>
    <name evidence="2" type="ORF">HWI92_20210</name>
</gene>
<feature type="domain" description="Glucose/Sorbosone dehydrogenase" evidence="1">
    <location>
        <begin position="44"/>
        <end position="379"/>
    </location>
</feature>
<sequence length="567" mass="61092">MKKLAVLKIAMVVAVQFCIGLPGFVAAQIPKINIDTIPVISGLTFPMQLTHAGDASRRLFIAERRGVIKVFRPGQPDAPGVYLNMNAPDSTVSSVGEGGLLSIAFHPEFASNGLLFVYYTDLAGDLVLARYTASDPAADAITSVVRQQILKIPHPVNKNHNGGELHFNKEDGLLYLSTGDGGGANDVPGNAQNNESLLGKILRIDVTPTDSQNNTYTIPDSNPYGNEVFAKGLRNPFRWSFDSETNDLWIGDVGQGAQEEINQLSKNAALGANFGWRCFEGDSPSPTADLTGCDEASAYTMPVYTYQTGILRGQSVVGGVVYRGKKWPMQGYYIGADYFSGDIHKIAADGSVKEYQTSRFTGITDFGEDEDGEIYAVSNGAVYSISAEIILPVRLASFSGERSVEGVKLSWETASEENFQGFDIEFSTDAKTFEKAGNVAGANTQSGSRYTFSHNTAAKSDLYYRLKMIDTDQTFSYSRIIPVQAAGNDDLFVLPSLIDNGILNVNAGGSFRSVELVSTSGQVLIKREIVSSAVPLRISIAGMAPGIYVVRLAGQDSVVQQKVLVLK</sequence>
<dbReference type="SUPFAM" id="SSF50952">
    <property type="entry name" value="Soluble quinoprotein glucose dehydrogenase"/>
    <property type="match status" value="1"/>
</dbReference>
<reference evidence="2 3" key="1">
    <citation type="submission" date="2020-06" db="EMBL/GenBank/DDBJ databases">
        <title>Dyadobacter sandarakinus sp. nov., isolated from the soil of the Arctic Yellow River Station.</title>
        <authorList>
            <person name="Zhang Y."/>
            <person name="Peng F."/>
        </authorList>
    </citation>
    <scope>NUCLEOTIDE SEQUENCE [LARGE SCALE GENOMIC DNA]</scope>
    <source>
        <strain evidence="2 3">Q3-56</strain>
    </source>
</reference>
<dbReference type="InterPro" id="IPR011041">
    <property type="entry name" value="Quinoprot_gluc/sorb_DH_b-prop"/>
</dbReference>
<dbReference type="InterPro" id="IPR011042">
    <property type="entry name" value="6-blade_b-propeller_TolB-like"/>
</dbReference>
<dbReference type="InterPro" id="IPR013783">
    <property type="entry name" value="Ig-like_fold"/>
</dbReference>
<dbReference type="Gene3D" id="2.120.10.30">
    <property type="entry name" value="TolB, C-terminal domain"/>
    <property type="match status" value="1"/>
</dbReference>
<dbReference type="PANTHER" id="PTHR19328:SF75">
    <property type="entry name" value="ALDOSE SUGAR DEHYDROGENASE YLII"/>
    <property type="match status" value="1"/>
</dbReference>
<accession>A0ABX7IB77</accession>
<evidence type="ECO:0000259" key="1">
    <source>
        <dbReference type="Pfam" id="PF07995"/>
    </source>
</evidence>
<proteinExistence type="predicted"/>
<protein>
    <submittedName>
        <fullName evidence="2">PQQ-dependent sugar dehydrogenase</fullName>
    </submittedName>
</protein>
<organism evidence="2 3">
    <name type="scientific">Dyadobacter sandarakinus</name>
    <dbReference type="NCBI Taxonomy" id="2747268"/>
    <lineage>
        <taxon>Bacteria</taxon>
        <taxon>Pseudomonadati</taxon>
        <taxon>Bacteroidota</taxon>
        <taxon>Cytophagia</taxon>
        <taxon>Cytophagales</taxon>
        <taxon>Spirosomataceae</taxon>
        <taxon>Dyadobacter</taxon>
    </lineage>
</organism>
<keyword evidence="3" id="KW-1185">Reference proteome</keyword>
<dbReference type="PANTHER" id="PTHR19328">
    <property type="entry name" value="HEDGEHOG-INTERACTING PROTEIN"/>
    <property type="match status" value="1"/>
</dbReference>
<dbReference type="InterPro" id="IPR012938">
    <property type="entry name" value="Glc/Sorbosone_DH"/>
</dbReference>
<dbReference type="Gene3D" id="2.60.40.10">
    <property type="entry name" value="Immunoglobulins"/>
    <property type="match status" value="1"/>
</dbReference>
<dbReference type="Pfam" id="PF07995">
    <property type="entry name" value="GSDH"/>
    <property type="match status" value="1"/>
</dbReference>
<dbReference type="RefSeq" id="WP_204658648.1">
    <property type="nucleotide sequence ID" value="NZ_CP056775.1"/>
</dbReference>
<name>A0ABX7IB77_9BACT</name>